<dbReference type="Pfam" id="PF22147">
    <property type="entry name" value="AcrIC5"/>
    <property type="match status" value="1"/>
</dbReference>
<evidence type="ECO:0000259" key="1">
    <source>
        <dbReference type="Pfam" id="PF22147"/>
    </source>
</evidence>
<evidence type="ECO:0000313" key="3">
    <source>
        <dbReference type="Proteomes" id="UP000261031"/>
    </source>
</evidence>
<accession>A0A3E5HGA8</accession>
<dbReference type="EMBL" id="QSWD01000011">
    <property type="protein sequence ID" value="RGP00878.1"/>
    <property type="molecule type" value="Genomic_DNA"/>
</dbReference>
<evidence type="ECO:0000313" key="2">
    <source>
        <dbReference type="EMBL" id="RGP00878.1"/>
    </source>
</evidence>
<comment type="caution">
    <text evidence="2">The sequence shown here is derived from an EMBL/GenBank/DDBJ whole genome shotgun (WGS) entry which is preliminary data.</text>
</comment>
<proteinExistence type="predicted"/>
<feature type="domain" description="AcrIC5-like" evidence="1">
    <location>
        <begin position="6"/>
        <end position="57"/>
    </location>
</feature>
<protein>
    <recommendedName>
        <fullName evidence="1">AcrIC5-like domain-containing protein</fullName>
    </recommendedName>
</protein>
<dbReference type="InterPro" id="IPR054398">
    <property type="entry name" value="AcrIC5-like_dom"/>
</dbReference>
<dbReference type="Proteomes" id="UP000261031">
    <property type="component" value="Unassembled WGS sequence"/>
</dbReference>
<organism evidence="2 3">
    <name type="scientific">Bifidobacterium pseudocatenulatum</name>
    <dbReference type="NCBI Taxonomy" id="28026"/>
    <lineage>
        <taxon>Bacteria</taxon>
        <taxon>Bacillati</taxon>
        <taxon>Actinomycetota</taxon>
        <taxon>Actinomycetes</taxon>
        <taxon>Bifidobacteriales</taxon>
        <taxon>Bifidobacteriaceae</taxon>
        <taxon>Bifidobacterium</taxon>
    </lineage>
</organism>
<gene>
    <name evidence="2" type="ORF">DXA79_10170</name>
</gene>
<dbReference type="RefSeq" id="WP_117612498.1">
    <property type="nucleotide sequence ID" value="NZ_JAQEVG010000012.1"/>
</dbReference>
<sequence length="59" mass="6926">MSTIIDQDGEEIDYATAVNLMDDEIREELHAEMALCTDQQFFDAYIERHYAKYGEDFTI</sequence>
<dbReference type="AlphaFoldDB" id="A0A3E5HGA8"/>
<reference evidence="2 3" key="1">
    <citation type="submission" date="2018-08" db="EMBL/GenBank/DDBJ databases">
        <title>A genome reference for cultivated species of the human gut microbiota.</title>
        <authorList>
            <person name="Zou Y."/>
            <person name="Xue W."/>
            <person name="Luo G."/>
        </authorList>
    </citation>
    <scope>NUCLEOTIDE SEQUENCE [LARGE SCALE GENOMIC DNA]</scope>
    <source>
        <strain evidence="2 3">OF05-12</strain>
    </source>
</reference>
<name>A0A3E5HGA8_BIFPS</name>